<evidence type="ECO:0000313" key="1">
    <source>
        <dbReference type="EMBL" id="JAS39835.1"/>
    </source>
</evidence>
<dbReference type="EMBL" id="GECZ01029934">
    <property type="protein sequence ID" value="JAS39835.1"/>
    <property type="molecule type" value="Transcribed_RNA"/>
</dbReference>
<organism evidence="1">
    <name type="scientific">Cuerna arida</name>
    <dbReference type="NCBI Taxonomy" id="1464854"/>
    <lineage>
        <taxon>Eukaryota</taxon>
        <taxon>Metazoa</taxon>
        <taxon>Ecdysozoa</taxon>
        <taxon>Arthropoda</taxon>
        <taxon>Hexapoda</taxon>
        <taxon>Insecta</taxon>
        <taxon>Pterygota</taxon>
        <taxon>Neoptera</taxon>
        <taxon>Paraneoptera</taxon>
        <taxon>Hemiptera</taxon>
        <taxon>Auchenorrhyncha</taxon>
        <taxon>Membracoidea</taxon>
        <taxon>Cicadellidae</taxon>
        <taxon>Cicadellinae</taxon>
        <taxon>Proconiini</taxon>
        <taxon>Cuerna</taxon>
    </lineage>
</organism>
<protein>
    <submittedName>
        <fullName evidence="1">Uncharacterized protein</fullName>
    </submittedName>
</protein>
<reference evidence="1" key="1">
    <citation type="submission" date="2015-11" db="EMBL/GenBank/DDBJ databases">
        <title>De novo transcriptome assembly of four potential Pierce s Disease insect vectors from Arizona vineyards.</title>
        <authorList>
            <person name="Tassone E.E."/>
        </authorList>
    </citation>
    <scope>NUCLEOTIDE SEQUENCE</scope>
</reference>
<dbReference type="AlphaFoldDB" id="A0A1B6EPI2"/>
<feature type="non-terminal residue" evidence="1">
    <location>
        <position position="1"/>
    </location>
</feature>
<proteinExistence type="predicted"/>
<feature type="non-terminal residue" evidence="1">
    <location>
        <position position="100"/>
    </location>
</feature>
<name>A0A1B6EPI2_9HEMI</name>
<accession>A0A1B6EPI2</accession>
<sequence>NNMKEQLEDIVPTDYGTESINEPEIEQNEIRNNVEPEQPATNTQRLRREVKKPAYLNDYEIYTAYCLLSKTEDPVTYSEAVKDEEWKKAIGLELEAHSKL</sequence>
<gene>
    <name evidence="1" type="ORF">g.45342</name>
</gene>